<dbReference type="eggNOG" id="COG0732">
    <property type="taxonomic scope" value="Bacteria"/>
</dbReference>
<dbReference type="RefSeq" id="WP_009382483.1">
    <property type="nucleotide sequence ID" value="NZ_AMSQ01000004.1"/>
</dbReference>
<dbReference type="REBASE" id="69787">
    <property type="entry name" value="S.SmaS46ORF3020P"/>
</dbReference>
<dbReference type="InterPro" id="IPR052021">
    <property type="entry name" value="Type-I_RS_S_subunit"/>
</dbReference>
<evidence type="ECO:0000313" key="5">
    <source>
        <dbReference type="EMBL" id="EKU49833.1"/>
    </source>
</evidence>
<accession>K9AQX0</accession>
<keyword evidence="2" id="KW-0680">Restriction system</keyword>
<dbReference type="PATRIC" id="fig|1229783.3.peg.609"/>
<evidence type="ECO:0000256" key="3">
    <source>
        <dbReference type="ARBA" id="ARBA00023125"/>
    </source>
</evidence>
<evidence type="ECO:0000256" key="2">
    <source>
        <dbReference type="ARBA" id="ARBA00022747"/>
    </source>
</evidence>
<dbReference type="PANTHER" id="PTHR30408">
    <property type="entry name" value="TYPE-1 RESTRICTION ENZYME ECOKI SPECIFICITY PROTEIN"/>
    <property type="match status" value="1"/>
</dbReference>
<dbReference type="EMBL" id="AMSQ01000004">
    <property type="protein sequence ID" value="EKU49833.1"/>
    <property type="molecule type" value="Genomic_DNA"/>
</dbReference>
<keyword evidence="6" id="KW-1185">Reference proteome</keyword>
<sequence>MTNDKRKVPELRFPGFKNEWEEGLVGDNFTFKNGINKGKEYFGHGIPIINFKDVYNNRAIYFDNLEGRVEASLSEIKNFSVRQGDVFFTRTSEVIEEIGLPAVAMSDMGSTVFSGFVLRARPKDNCNLSSDLFKKYVFITNLFRKEMMIKSSMTTRALTSGQAISNMKYMYPKQHKEQHILGNFFSKLDHLIELEEKKLELLELQKKGYMQQIFSQKLRFKDENGNDYPEWEEKKLSDVALTYSGGTPSSINKSFYNGTIPFIRSGEIGEISTELKISEKALQNSSAKMIKEGDILYALYGATSGEVAISKIDGAINQAILCIRTDEYPSYLYYYLKYKKNHIIKTFLQGGQGNLSAKIIKSILIILPSLEEQAYIGNLLSKVDNLINLKEKKVNLLRQQKQGLLQKMFI</sequence>
<dbReference type="PANTHER" id="PTHR30408:SF12">
    <property type="entry name" value="TYPE I RESTRICTION ENZYME MJAVIII SPECIFICITY SUBUNIT"/>
    <property type="match status" value="1"/>
</dbReference>
<name>K9AQX0_9STAP</name>
<evidence type="ECO:0000313" key="6">
    <source>
        <dbReference type="Proteomes" id="UP000009885"/>
    </source>
</evidence>
<gene>
    <name evidence="5" type="ORF">C273_03015</name>
</gene>
<dbReference type="InterPro" id="IPR000055">
    <property type="entry name" value="Restrct_endonuc_typeI_TRD"/>
</dbReference>
<dbReference type="Pfam" id="PF01420">
    <property type="entry name" value="Methylase_S"/>
    <property type="match status" value="2"/>
</dbReference>
<dbReference type="GO" id="GO:0009307">
    <property type="term" value="P:DNA restriction-modification system"/>
    <property type="evidence" value="ECO:0007669"/>
    <property type="project" value="UniProtKB-KW"/>
</dbReference>
<dbReference type="OrthoDB" id="9795776at2"/>
<protein>
    <submittedName>
        <fullName evidence="5">EcoA family type I restriction-modification system</fullName>
    </submittedName>
</protein>
<proteinExistence type="inferred from homology"/>
<dbReference type="Gene3D" id="3.90.220.20">
    <property type="entry name" value="DNA methylase specificity domains"/>
    <property type="match status" value="2"/>
</dbReference>
<feature type="domain" description="Type I restriction modification DNA specificity" evidence="4">
    <location>
        <begin position="230"/>
        <end position="396"/>
    </location>
</feature>
<evidence type="ECO:0000256" key="1">
    <source>
        <dbReference type="ARBA" id="ARBA00010923"/>
    </source>
</evidence>
<reference evidence="5 6" key="1">
    <citation type="journal article" date="2013" name="Genome Announc.">
        <title>Genome Sequence of Staphylococcus massiliensis Strain S46, Isolated from the Surface of Healthy Human Skin.</title>
        <authorList>
            <person name="Srivastav R."/>
            <person name="Singh A."/>
            <person name="Jangir P.K."/>
            <person name="Kumari C."/>
            <person name="Muduli S."/>
            <person name="Sharma R."/>
        </authorList>
    </citation>
    <scope>NUCLEOTIDE SEQUENCE [LARGE SCALE GENOMIC DNA]</scope>
    <source>
        <strain evidence="5 6">S46</strain>
    </source>
</reference>
<comment type="similarity">
    <text evidence="1">Belongs to the type-I restriction system S methylase family.</text>
</comment>
<evidence type="ECO:0000259" key="4">
    <source>
        <dbReference type="Pfam" id="PF01420"/>
    </source>
</evidence>
<feature type="domain" description="Type I restriction modification DNA specificity" evidence="4">
    <location>
        <begin position="19"/>
        <end position="203"/>
    </location>
</feature>
<keyword evidence="3" id="KW-0238">DNA-binding</keyword>
<dbReference type="GO" id="GO:0003677">
    <property type="term" value="F:DNA binding"/>
    <property type="evidence" value="ECO:0007669"/>
    <property type="project" value="UniProtKB-KW"/>
</dbReference>
<dbReference type="Proteomes" id="UP000009885">
    <property type="component" value="Unassembled WGS sequence"/>
</dbReference>
<organism evidence="5 6">
    <name type="scientific">Staphylococcus massiliensis S46</name>
    <dbReference type="NCBI Taxonomy" id="1229783"/>
    <lineage>
        <taxon>Bacteria</taxon>
        <taxon>Bacillati</taxon>
        <taxon>Bacillota</taxon>
        <taxon>Bacilli</taxon>
        <taxon>Bacillales</taxon>
        <taxon>Staphylococcaceae</taxon>
        <taxon>Staphylococcus</taxon>
    </lineage>
</organism>
<comment type="caution">
    <text evidence="5">The sequence shown here is derived from an EMBL/GenBank/DDBJ whole genome shotgun (WGS) entry which is preliminary data.</text>
</comment>
<dbReference type="STRING" id="1229783.C273_03015"/>
<dbReference type="InterPro" id="IPR044946">
    <property type="entry name" value="Restrct_endonuc_typeI_TRD_sf"/>
</dbReference>
<dbReference type="Gene3D" id="1.10.287.1120">
    <property type="entry name" value="Bipartite methylase S protein"/>
    <property type="match status" value="1"/>
</dbReference>
<dbReference type="AlphaFoldDB" id="K9AQX0"/>
<dbReference type="SUPFAM" id="SSF116734">
    <property type="entry name" value="DNA methylase specificity domain"/>
    <property type="match status" value="2"/>
</dbReference>